<organism evidence="2 3">
    <name type="scientific">Arthrobacter cryoconiti</name>
    <dbReference type="NCBI Taxonomy" id="748907"/>
    <lineage>
        <taxon>Bacteria</taxon>
        <taxon>Bacillati</taxon>
        <taxon>Actinomycetota</taxon>
        <taxon>Actinomycetes</taxon>
        <taxon>Micrococcales</taxon>
        <taxon>Micrococcaceae</taxon>
        <taxon>Arthrobacter</taxon>
    </lineage>
</organism>
<feature type="region of interest" description="Disordered" evidence="1">
    <location>
        <begin position="69"/>
        <end position="120"/>
    </location>
</feature>
<name>A0ABV8QYK4_9MICC</name>
<evidence type="ECO:0000256" key="1">
    <source>
        <dbReference type="SAM" id="MobiDB-lite"/>
    </source>
</evidence>
<dbReference type="EMBL" id="JBHSCQ010000006">
    <property type="protein sequence ID" value="MFC4265281.1"/>
    <property type="molecule type" value="Genomic_DNA"/>
</dbReference>
<comment type="caution">
    <text evidence="2">The sequence shown here is derived from an EMBL/GenBank/DDBJ whole genome shotgun (WGS) entry which is preliminary data.</text>
</comment>
<dbReference type="RefSeq" id="WP_230067303.1">
    <property type="nucleotide sequence ID" value="NZ_BAABLL010000003.1"/>
</dbReference>
<sequence length="120" mass="12687">MKAKLAFLAGLALGYVVGTRVGRRGYENLKNNARALWQMDPVQDTVQNLEDSIKEETKNLGNKLVSKISGENNAAHSPLNQEASIPTNAVADVDSDPALNSEIGQDWADEGGALPAGPAS</sequence>
<feature type="compositionally biased region" description="Polar residues" evidence="1">
    <location>
        <begin position="69"/>
        <end position="87"/>
    </location>
</feature>
<evidence type="ECO:0000313" key="2">
    <source>
        <dbReference type="EMBL" id="MFC4265281.1"/>
    </source>
</evidence>
<evidence type="ECO:0008006" key="4">
    <source>
        <dbReference type="Google" id="ProtNLM"/>
    </source>
</evidence>
<protein>
    <recommendedName>
        <fullName evidence="4">YtxH domain-containing protein</fullName>
    </recommendedName>
</protein>
<accession>A0ABV8QYK4</accession>
<proteinExistence type="predicted"/>
<evidence type="ECO:0000313" key="3">
    <source>
        <dbReference type="Proteomes" id="UP001595773"/>
    </source>
</evidence>
<reference evidence="3" key="1">
    <citation type="journal article" date="2019" name="Int. J. Syst. Evol. Microbiol.">
        <title>The Global Catalogue of Microorganisms (GCM) 10K type strain sequencing project: providing services to taxonomists for standard genome sequencing and annotation.</title>
        <authorList>
            <consortium name="The Broad Institute Genomics Platform"/>
            <consortium name="The Broad Institute Genome Sequencing Center for Infectious Disease"/>
            <person name="Wu L."/>
            <person name="Ma J."/>
        </authorList>
    </citation>
    <scope>NUCLEOTIDE SEQUENCE [LARGE SCALE GENOMIC DNA]</scope>
    <source>
        <strain evidence="3">CGMCC 1.10698</strain>
    </source>
</reference>
<dbReference type="Proteomes" id="UP001595773">
    <property type="component" value="Unassembled WGS sequence"/>
</dbReference>
<keyword evidence="3" id="KW-1185">Reference proteome</keyword>
<gene>
    <name evidence="2" type="ORF">ACFOW9_06675</name>
</gene>